<dbReference type="GO" id="GO:0005737">
    <property type="term" value="C:cytoplasm"/>
    <property type="evidence" value="ECO:0007669"/>
    <property type="project" value="TreeGrafter"/>
</dbReference>
<feature type="compositionally biased region" description="Basic and acidic residues" evidence="1">
    <location>
        <begin position="461"/>
        <end position="471"/>
    </location>
</feature>
<name>A0A9W8APA7_9FUNG</name>
<gene>
    <name evidence="3" type="ORF">IWQ62_004692</name>
</gene>
<dbReference type="InterPro" id="IPR051494">
    <property type="entry name" value="BSD_domain-containing"/>
</dbReference>
<feature type="region of interest" description="Disordered" evidence="1">
    <location>
        <begin position="1"/>
        <end position="73"/>
    </location>
</feature>
<feature type="compositionally biased region" description="Low complexity" evidence="1">
    <location>
        <begin position="534"/>
        <end position="555"/>
    </location>
</feature>
<evidence type="ECO:0000313" key="3">
    <source>
        <dbReference type="EMBL" id="KAJ1959242.1"/>
    </source>
</evidence>
<dbReference type="AlphaFoldDB" id="A0A9W8APA7"/>
<dbReference type="PROSITE" id="PS50858">
    <property type="entry name" value="BSD"/>
    <property type="match status" value="1"/>
</dbReference>
<feature type="compositionally biased region" description="Acidic residues" evidence="1">
    <location>
        <begin position="491"/>
        <end position="505"/>
    </location>
</feature>
<reference evidence="3" key="1">
    <citation type="submission" date="2022-07" db="EMBL/GenBank/DDBJ databases">
        <title>Phylogenomic reconstructions and comparative analyses of Kickxellomycotina fungi.</title>
        <authorList>
            <person name="Reynolds N.K."/>
            <person name="Stajich J.E."/>
            <person name="Barry K."/>
            <person name="Grigoriev I.V."/>
            <person name="Crous P."/>
            <person name="Smith M.E."/>
        </authorList>
    </citation>
    <scope>NUCLEOTIDE SEQUENCE</scope>
    <source>
        <strain evidence="3">RSA 1196</strain>
    </source>
</reference>
<feature type="compositionally biased region" description="Low complexity" evidence="1">
    <location>
        <begin position="277"/>
        <end position="293"/>
    </location>
</feature>
<organism evidence="3 4">
    <name type="scientific">Dispira parvispora</name>
    <dbReference type="NCBI Taxonomy" id="1520584"/>
    <lineage>
        <taxon>Eukaryota</taxon>
        <taxon>Fungi</taxon>
        <taxon>Fungi incertae sedis</taxon>
        <taxon>Zoopagomycota</taxon>
        <taxon>Kickxellomycotina</taxon>
        <taxon>Dimargaritomycetes</taxon>
        <taxon>Dimargaritales</taxon>
        <taxon>Dimargaritaceae</taxon>
        <taxon>Dispira</taxon>
    </lineage>
</organism>
<feature type="compositionally biased region" description="Basic and acidic residues" evidence="1">
    <location>
        <begin position="15"/>
        <end position="29"/>
    </location>
</feature>
<feature type="compositionally biased region" description="Low complexity" evidence="1">
    <location>
        <begin position="569"/>
        <end position="587"/>
    </location>
</feature>
<dbReference type="SUPFAM" id="SSF140383">
    <property type="entry name" value="BSD domain-like"/>
    <property type="match status" value="1"/>
</dbReference>
<dbReference type="PANTHER" id="PTHR16019:SF5">
    <property type="entry name" value="BSD DOMAIN-CONTAINING PROTEIN 1"/>
    <property type="match status" value="1"/>
</dbReference>
<evidence type="ECO:0000313" key="4">
    <source>
        <dbReference type="Proteomes" id="UP001150925"/>
    </source>
</evidence>
<dbReference type="Pfam" id="PF03909">
    <property type="entry name" value="BSD"/>
    <property type="match status" value="1"/>
</dbReference>
<accession>A0A9W8APA7</accession>
<dbReference type="Gene3D" id="1.10.3970.10">
    <property type="entry name" value="BSD domain"/>
    <property type="match status" value="1"/>
</dbReference>
<dbReference type="EMBL" id="JANBPY010001643">
    <property type="protein sequence ID" value="KAJ1959242.1"/>
    <property type="molecule type" value="Genomic_DNA"/>
</dbReference>
<evidence type="ECO:0000256" key="1">
    <source>
        <dbReference type="SAM" id="MobiDB-lite"/>
    </source>
</evidence>
<feature type="domain" description="BSD" evidence="2">
    <location>
        <begin position="342"/>
        <end position="395"/>
    </location>
</feature>
<feature type="compositionally biased region" description="Low complexity" evidence="1">
    <location>
        <begin position="30"/>
        <end position="45"/>
    </location>
</feature>
<feature type="compositionally biased region" description="Polar residues" evidence="1">
    <location>
        <begin position="1"/>
        <end position="12"/>
    </location>
</feature>
<feature type="compositionally biased region" description="Acidic residues" evidence="1">
    <location>
        <begin position="594"/>
        <end position="604"/>
    </location>
</feature>
<dbReference type="PANTHER" id="PTHR16019">
    <property type="entry name" value="SYNAPSE-ASSOCIATED PROTEIN"/>
    <property type="match status" value="1"/>
</dbReference>
<protein>
    <recommendedName>
        <fullName evidence="2">BSD domain-containing protein</fullName>
    </recommendedName>
</protein>
<dbReference type="InterPro" id="IPR035925">
    <property type="entry name" value="BSD_dom_sf"/>
</dbReference>
<feature type="compositionally biased region" description="Polar residues" evidence="1">
    <location>
        <begin position="195"/>
        <end position="206"/>
    </location>
</feature>
<dbReference type="Proteomes" id="UP001150925">
    <property type="component" value="Unassembled WGS sequence"/>
</dbReference>
<comment type="caution">
    <text evidence="3">The sequence shown here is derived from an EMBL/GenBank/DDBJ whole genome shotgun (WGS) entry which is preliminary data.</text>
</comment>
<feature type="compositionally biased region" description="Polar residues" evidence="1">
    <location>
        <begin position="416"/>
        <end position="447"/>
    </location>
</feature>
<evidence type="ECO:0000259" key="2">
    <source>
        <dbReference type="PROSITE" id="PS50858"/>
    </source>
</evidence>
<dbReference type="OrthoDB" id="73788at2759"/>
<feature type="compositionally biased region" description="Polar residues" evidence="1">
    <location>
        <begin position="513"/>
        <end position="522"/>
    </location>
</feature>
<keyword evidence="4" id="KW-1185">Reference proteome</keyword>
<feature type="compositionally biased region" description="Polar residues" evidence="1">
    <location>
        <begin position="52"/>
        <end position="73"/>
    </location>
</feature>
<feature type="region of interest" description="Disordered" evidence="1">
    <location>
        <begin position="271"/>
        <end position="306"/>
    </location>
</feature>
<feature type="region of interest" description="Disordered" evidence="1">
    <location>
        <begin position="409"/>
        <end position="604"/>
    </location>
</feature>
<feature type="region of interest" description="Disordered" evidence="1">
    <location>
        <begin position="169"/>
        <end position="212"/>
    </location>
</feature>
<dbReference type="InterPro" id="IPR005607">
    <property type="entry name" value="BSD_dom"/>
</dbReference>
<proteinExistence type="predicted"/>
<sequence>MSTSNAAENGNTLADGKKTDSTDKGKSEHSSANPSSPDNPSVPADKSITAVPESSSAVSPDQPTTEATVTTAAGQKDDLFQHLLTPSADWYTKDITDFQGSVHWDQLVKEVRKQADKLPHYSKEDLQKLAQTVSKDAGQGMGLVMRGLDQIKNGLQSQGDKLEQLLQTASLGPGDNPEPTESSSKSKAEEVIETPSVTGQSANQRSGDAANVFPTLPSAASLASAQQTVRGWWGGFTKQTLPTQVEKSEVTMNRWGIGITNFIQQAFTIEAPEGNPTGTSSSTARSSGNMGSSPGSAQSTLQQRRHDRLTKLQSDKQTYLVDPLVDDKGKAPAQVAEEFAQFASEYSWAAYEPEAQALLADHQSPVYAMHQMLVPMQADNDTFWLRYFFRKYQLEEQERVRERLISGAGAGEVAQSIASRNSMTTSSLTTPIVSPRTSLGTRPTSTAHAARDSQQEGTPETSHDVGNKHPVDSLAPGPVPTSDNSSKAKDDEGDVGWGTDDEVGLEDNIKGLSVTSPTTSPSALEIPPSGVTLPSSPSLESVPSPSNASSVPSPSKVTDTTVQGKKGGSPSSTLNTTTPTTQSKTNNAQPPQGSEDDDDWGDWE</sequence>